<evidence type="ECO:0000259" key="1">
    <source>
        <dbReference type="PROSITE" id="PS50006"/>
    </source>
</evidence>
<dbReference type="KEGG" id="msd:MYSTI_05401"/>
<reference evidence="2 3" key="1">
    <citation type="journal article" date="2013" name="Genome Announc.">
        <title>Complete genome sequence of Myxococcus stipitatus strain DSM 14675, a fruiting myxobacterium.</title>
        <authorList>
            <person name="Huntley S."/>
            <person name="Kneip S."/>
            <person name="Treuner-Lange A."/>
            <person name="Sogaard-Andersen L."/>
        </authorList>
    </citation>
    <scope>NUCLEOTIDE SEQUENCE [LARGE SCALE GENOMIC DNA]</scope>
    <source>
        <strain evidence="3">DSM 14675 / JCM 12634 / Mx s8</strain>
    </source>
</reference>
<dbReference type="InterPro" id="IPR008984">
    <property type="entry name" value="SMAD_FHA_dom_sf"/>
</dbReference>
<keyword evidence="3" id="KW-1185">Reference proteome</keyword>
<evidence type="ECO:0000313" key="2">
    <source>
        <dbReference type="EMBL" id="AGC46680.1"/>
    </source>
</evidence>
<feature type="domain" description="FHA" evidence="1">
    <location>
        <begin position="58"/>
        <end position="114"/>
    </location>
</feature>
<protein>
    <recommendedName>
        <fullName evidence="1">FHA domain-containing protein</fullName>
    </recommendedName>
</protein>
<dbReference type="STRING" id="1278073.MYSTI_05401"/>
<proteinExistence type="predicted"/>
<dbReference type="AlphaFoldDB" id="L7UFM8"/>
<sequence>MAPEESRTGALDASVVRGRYDGPMYKGALFSIEDTRSGAVETQRVAFSERHWKREQGVVIGSAEDCDVRVSGPGITAHHARWYTGGHHIFVWVLDEDAVVTSSRGDTYRGGDTLRVDYRPFTMGPYVFSVGFD</sequence>
<accession>L7UFM8</accession>
<dbReference type="PATRIC" id="fig|1278073.3.peg.5473"/>
<dbReference type="PROSITE" id="PS50006">
    <property type="entry name" value="FHA_DOMAIN"/>
    <property type="match status" value="1"/>
</dbReference>
<gene>
    <name evidence="2" type="ordered locus">MYSTI_05401</name>
</gene>
<evidence type="ECO:0000313" key="3">
    <source>
        <dbReference type="Proteomes" id="UP000011131"/>
    </source>
</evidence>
<organism evidence="2 3">
    <name type="scientific">Myxococcus stipitatus (strain DSM 14675 / JCM 12634 / Mx s8)</name>
    <dbReference type="NCBI Taxonomy" id="1278073"/>
    <lineage>
        <taxon>Bacteria</taxon>
        <taxon>Pseudomonadati</taxon>
        <taxon>Myxococcota</taxon>
        <taxon>Myxococcia</taxon>
        <taxon>Myxococcales</taxon>
        <taxon>Cystobacterineae</taxon>
        <taxon>Myxococcaceae</taxon>
        <taxon>Myxococcus</taxon>
    </lineage>
</organism>
<dbReference type="Proteomes" id="UP000011131">
    <property type="component" value="Chromosome"/>
</dbReference>
<dbReference type="CDD" id="cd00060">
    <property type="entry name" value="FHA"/>
    <property type="match status" value="1"/>
</dbReference>
<dbReference type="HOGENOM" id="CLU_157205_0_0_7"/>
<name>L7UFM8_MYXSD</name>
<dbReference type="InterPro" id="IPR000253">
    <property type="entry name" value="FHA_dom"/>
</dbReference>
<dbReference type="EMBL" id="CP004025">
    <property type="protein sequence ID" value="AGC46680.1"/>
    <property type="molecule type" value="Genomic_DNA"/>
</dbReference>
<dbReference type="SUPFAM" id="SSF49879">
    <property type="entry name" value="SMAD/FHA domain"/>
    <property type="match status" value="1"/>
</dbReference>